<dbReference type="Proteomes" id="UP001500280">
    <property type="component" value="Unassembled WGS sequence"/>
</dbReference>
<sequence>MSTVLVIGATGRTGRHIVTGLRAAGVTVRALVRTPDLADLPADVELVAGDLQDPAAVRRAAVGADAAFLLWPWFSSEGAAAVVAELPRRVVYLSTLGGGGFWGEIEELLKDRDWTFVRPSGFAVNTLAWAEQIRAGAVQLPYPKAARSLIHERDIAAVAVLALLGDHHIGQIYELTGPEAITQEDQVATIAGVIGRPIRVEALTDSAARDAMLAQGADPLLADSAVTYWASLVSSPEPVTTTVATLTGRPALTFATWAREHAADFPADR</sequence>
<dbReference type="Gene3D" id="3.90.25.10">
    <property type="entry name" value="UDP-galactose 4-epimerase, domain 1"/>
    <property type="match status" value="1"/>
</dbReference>
<keyword evidence="3" id="KW-1185">Reference proteome</keyword>
<protein>
    <submittedName>
        <fullName evidence="2">NAD(P)H-binding protein</fullName>
    </submittedName>
</protein>
<evidence type="ECO:0000259" key="1">
    <source>
        <dbReference type="Pfam" id="PF13460"/>
    </source>
</evidence>
<dbReference type="SUPFAM" id="SSF51735">
    <property type="entry name" value="NAD(P)-binding Rossmann-fold domains"/>
    <property type="match status" value="1"/>
</dbReference>
<accession>A0ABN2G3A1</accession>
<dbReference type="RefSeq" id="WP_344144308.1">
    <property type="nucleotide sequence ID" value="NZ_BAAANF010000002.1"/>
</dbReference>
<comment type="caution">
    <text evidence="2">The sequence shown here is derived from an EMBL/GenBank/DDBJ whole genome shotgun (WGS) entry which is preliminary data.</text>
</comment>
<dbReference type="InterPro" id="IPR016040">
    <property type="entry name" value="NAD(P)-bd_dom"/>
</dbReference>
<dbReference type="Gene3D" id="3.40.50.720">
    <property type="entry name" value="NAD(P)-binding Rossmann-like Domain"/>
    <property type="match status" value="1"/>
</dbReference>
<evidence type="ECO:0000313" key="3">
    <source>
        <dbReference type="Proteomes" id="UP001500280"/>
    </source>
</evidence>
<dbReference type="InterPro" id="IPR051604">
    <property type="entry name" value="Ergot_Alk_Oxidoreductase"/>
</dbReference>
<evidence type="ECO:0000313" key="2">
    <source>
        <dbReference type="EMBL" id="GAA1664647.1"/>
    </source>
</evidence>
<dbReference type="EMBL" id="BAAANF010000002">
    <property type="protein sequence ID" value="GAA1664647.1"/>
    <property type="molecule type" value="Genomic_DNA"/>
</dbReference>
<name>A0ABN2G3A1_9ACTN</name>
<proteinExistence type="predicted"/>
<feature type="domain" description="NAD(P)-binding" evidence="1">
    <location>
        <begin position="8"/>
        <end position="69"/>
    </location>
</feature>
<organism evidence="2 3">
    <name type="scientific">Kribbella yunnanensis</name>
    <dbReference type="NCBI Taxonomy" id="190194"/>
    <lineage>
        <taxon>Bacteria</taxon>
        <taxon>Bacillati</taxon>
        <taxon>Actinomycetota</taxon>
        <taxon>Actinomycetes</taxon>
        <taxon>Propionibacteriales</taxon>
        <taxon>Kribbellaceae</taxon>
        <taxon>Kribbella</taxon>
    </lineage>
</organism>
<dbReference type="InterPro" id="IPR036291">
    <property type="entry name" value="NAD(P)-bd_dom_sf"/>
</dbReference>
<dbReference type="Pfam" id="PF13460">
    <property type="entry name" value="NAD_binding_10"/>
    <property type="match status" value="1"/>
</dbReference>
<dbReference type="PANTHER" id="PTHR43162">
    <property type="match status" value="1"/>
</dbReference>
<reference evidence="2 3" key="1">
    <citation type="journal article" date="2019" name="Int. J. Syst. Evol. Microbiol.">
        <title>The Global Catalogue of Microorganisms (GCM) 10K type strain sequencing project: providing services to taxonomists for standard genome sequencing and annotation.</title>
        <authorList>
            <consortium name="The Broad Institute Genomics Platform"/>
            <consortium name="The Broad Institute Genome Sequencing Center for Infectious Disease"/>
            <person name="Wu L."/>
            <person name="Ma J."/>
        </authorList>
    </citation>
    <scope>NUCLEOTIDE SEQUENCE [LARGE SCALE GENOMIC DNA]</scope>
    <source>
        <strain evidence="2 3">JCM 14307</strain>
    </source>
</reference>
<dbReference type="PANTHER" id="PTHR43162:SF1">
    <property type="entry name" value="PRESTALK A DIFFERENTIATION PROTEIN A"/>
    <property type="match status" value="1"/>
</dbReference>
<gene>
    <name evidence="2" type="ORF">GCM10009745_03030</name>
</gene>